<evidence type="ECO:0000313" key="2">
    <source>
        <dbReference type="Proteomes" id="UP000032266"/>
    </source>
</evidence>
<gene>
    <name evidence="1" type="ORF">YC6258_00649</name>
</gene>
<reference evidence="1 2" key="1">
    <citation type="submission" date="2014-01" db="EMBL/GenBank/DDBJ databases">
        <title>Full genme sequencing of cellulolytic bacterium Gynuella sunshinyii YC6258T gen. nov., sp. nov.</title>
        <authorList>
            <person name="Khan H."/>
            <person name="Chung E.J."/>
            <person name="Chung Y.R."/>
        </authorList>
    </citation>
    <scope>NUCLEOTIDE SEQUENCE [LARGE SCALE GENOMIC DNA]</scope>
    <source>
        <strain evidence="1 2">YC6258</strain>
    </source>
</reference>
<protein>
    <submittedName>
        <fullName evidence="1">Uncharacterized protein</fullName>
    </submittedName>
</protein>
<sequence length="98" mass="10992">MLSKQKTFDVRTVDFNFIVNILRNKVGDTEFGKGLLETIDVFGMNMICVDELDANGLNKFDGFLKELAASLEKENKGLSKFLAAVCAEIELDERVLSR</sequence>
<dbReference type="Proteomes" id="UP000032266">
    <property type="component" value="Chromosome"/>
</dbReference>
<organism evidence="1 2">
    <name type="scientific">Gynuella sunshinyii YC6258</name>
    <dbReference type="NCBI Taxonomy" id="1445510"/>
    <lineage>
        <taxon>Bacteria</taxon>
        <taxon>Pseudomonadati</taxon>
        <taxon>Pseudomonadota</taxon>
        <taxon>Gammaproteobacteria</taxon>
        <taxon>Oceanospirillales</taxon>
        <taxon>Saccharospirillaceae</taxon>
        <taxon>Gynuella</taxon>
    </lineage>
</organism>
<keyword evidence="2" id="KW-1185">Reference proteome</keyword>
<dbReference type="HOGENOM" id="CLU_2329815_0_0_6"/>
<dbReference type="AlphaFoldDB" id="A0A0C5VR31"/>
<dbReference type="KEGG" id="gsn:YC6258_00649"/>
<name>A0A0C5VR31_9GAMM</name>
<dbReference type="STRING" id="1445510.YC6258_00649"/>
<accession>A0A0C5VR31</accession>
<dbReference type="EMBL" id="CP007142">
    <property type="protein sequence ID" value="AJQ92699.1"/>
    <property type="molecule type" value="Genomic_DNA"/>
</dbReference>
<evidence type="ECO:0000313" key="1">
    <source>
        <dbReference type="EMBL" id="AJQ92699.1"/>
    </source>
</evidence>
<proteinExistence type="predicted"/>